<protein>
    <submittedName>
        <fullName evidence="1">Uncharacterized protein</fullName>
    </submittedName>
</protein>
<organism evidence="1 2">
    <name type="scientific">Paracholeplasma vituli</name>
    <dbReference type="NCBI Taxonomy" id="69473"/>
    <lineage>
        <taxon>Bacteria</taxon>
        <taxon>Bacillati</taxon>
        <taxon>Mycoplasmatota</taxon>
        <taxon>Mollicutes</taxon>
        <taxon>Acholeplasmatales</taxon>
        <taxon>Acholeplasmataceae</taxon>
        <taxon>Paracholeplasma</taxon>
    </lineage>
</organism>
<sequence length="509" mass="57530">MRRTSMKIMIFDKLHFEFKEELNISSDYQIILDVVINQNSYFVTNNNRTNAIVGDIVILHERSFFYIGSVSSIETTDIGQIKINSMDYLSSIDFDLRATKFTGNIGYELIRYLRAEYSDNIDSYQNKPFLKFENQVLIEGNIQTSSDDLVKFSNIYKDIYKQYKIRLHVRLGIVNGMITHIKIVTVDAKKEHVLSSNFPMIRGLIINDNLTPRLNKMTFLPSIENISHTSVQSFYLLDDGSITTERNAPGRLYDVIEQKRLYKDDELGGELYSHLFSSGQVKTASGTILLSGVSWIQSSATHIGFDSTVSARGVQIGSSSNPNTQAFYLQMALSSLGTGIKVTEVKITLATASIQNEYKIQVGQFSTNFKIISSLSNATYTTGKINESSGNIEISLRATSGAMYISKIEISYQAIDSDKMTLLDIASQEMLKEEYMHHIAFSIAQDNSVFVPFQNVHLGDKVLFIHGDKCWTTILSRIEMMGTVKDYMITLGEQRIKLTEKLRLILEGK</sequence>
<evidence type="ECO:0000313" key="1">
    <source>
        <dbReference type="EMBL" id="MCU0104445.1"/>
    </source>
</evidence>
<dbReference type="Proteomes" id="UP001209076">
    <property type="component" value="Unassembled WGS sequence"/>
</dbReference>
<reference evidence="2" key="1">
    <citation type="submission" date="2023-07" db="EMBL/GenBank/DDBJ databases">
        <title>Novel Mycoplasma species identified in domestic and wild animals.</title>
        <authorList>
            <person name="Volokhov D.V."/>
            <person name="Furtak V.A."/>
            <person name="Zagorodnyaya T.A."/>
        </authorList>
    </citation>
    <scope>NUCLEOTIDE SEQUENCE [LARGE SCALE GENOMIC DNA]</scope>
    <source>
        <strain evidence="2">92-19</strain>
    </source>
</reference>
<evidence type="ECO:0000313" key="2">
    <source>
        <dbReference type="Proteomes" id="UP001209076"/>
    </source>
</evidence>
<proteinExistence type="predicted"/>
<accession>A0ABT2PU21</accession>
<keyword evidence="2" id="KW-1185">Reference proteome</keyword>
<comment type="caution">
    <text evidence="1">The sequence shown here is derived from an EMBL/GenBank/DDBJ whole genome shotgun (WGS) entry which is preliminary data.</text>
</comment>
<dbReference type="RefSeq" id="WP_262095680.1">
    <property type="nucleotide sequence ID" value="NZ_JAOEGN010000003.1"/>
</dbReference>
<name>A0ABT2PU21_9MOLU</name>
<dbReference type="EMBL" id="JAOEGN010000003">
    <property type="protein sequence ID" value="MCU0104445.1"/>
    <property type="molecule type" value="Genomic_DNA"/>
</dbReference>
<gene>
    <name evidence="1" type="ORF">N7603_02090</name>
</gene>